<dbReference type="GO" id="GO:0031177">
    <property type="term" value="F:phosphopantetheine binding"/>
    <property type="evidence" value="ECO:0007669"/>
    <property type="project" value="InterPro"/>
</dbReference>
<dbReference type="InterPro" id="IPR036736">
    <property type="entry name" value="ACP-like_sf"/>
</dbReference>
<dbReference type="InterPro" id="IPR020845">
    <property type="entry name" value="AMP-binding_CS"/>
</dbReference>
<dbReference type="InterPro" id="IPR009081">
    <property type="entry name" value="PP-bd_ACP"/>
</dbReference>
<dbReference type="Pfam" id="PF13193">
    <property type="entry name" value="AMP-binding_C"/>
    <property type="match status" value="2"/>
</dbReference>
<comment type="caution">
    <text evidence="5">The sequence shown here is derived from an EMBL/GenBank/DDBJ whole genome shotgun (WGS) entry which is preliminary data.</text>
</comment>
<dbReference type="FunFam" id="1.10.1200.10:FF:000005">
    <property type="entry name" value="Nonribosomal peptide synthetase 1"/>
    <property type="match status" value="2"/>
</dbReference>
<organism evidence="5 6">
    <name type="scientific">Chitinophaga solisilvae</name>
    <dbReference type="NCBI Taxonomy" id="1233460"/>
    <lineage>
        <taxon>Bacteria</taxon>
        <taxon>Pseudomonadati</taxon>
        <taxon>Bacteroidota</taxon>
        <taxon>Chitinophagia</taxon>
        <taxon>Chitinophagales</taxon>
        <taxon>Chitinophagaceae</taxon>
        <taxon>Chitinophaga</taxon>
    </lineage>
</organism>
<dbReference type="SUPFAM" id="SSF47336">
    <property type="entry name" value="ACP-like"/>
    <property type="match status" value="2"/>
</dbReference>
<dbReference type="Gene3D" id="3.30.559.30">
    <property type="entry name" value="Nonribosomal peptide synthetase, condensation domain"/>
    <property type="match status" value="3"/>
</dbReference>
<dbReference type="PANTHER" id="PTHR45527">
    <property type="entry name" value="NONRIBOSOMAL PEPTIDE SYNTHETASE"/>
    <property type="match status" value="1"/>
</dbReference>
<dbReference type="PANTHER" id="PTHR45527:SF1">
    <property type="entry name" value="FATTY ACID SYNTHASE"/>
    <property type="match status" value="1"/>
</dbReference>
<dbReference type="PROSITE" id="PS00455">
    <property type="entry name" value="AMP_BINDING"/>
    <property type="match status" value="2"/>
</dbReference>
<dbReference type="InterPro" id="IPR001242">
    <property type="entry name" value="Condensation_dom"/>
</dbReference>
<dbReference type="GO" id="GO:0043041">
    <property type="term" value="P:amino acid activation for nonribosomal peptide biosynthetic process"/>
    <property type="evidence" value="ECO:0007669"/>
    <property type="project" value="TreeGrafter"/>
</dbReference>
<keyword evidence="4" id="KW-0597">Phosphoprotein</keyword>
<dbReference type="InterPro" id="IPR025110">
    <property type="entry name" value="AMP-bd_C"/>
</dbReference>
<dbReference type="Gene3D" id="3.40.50.980">
    <property type="match status" value="4"/>
</dbReference>
<accession>A0A3S1CVY8</accession>
<dbReference type="Gene3D" id="3.30.300.30">
    <property type="match status" value="2"/>
</dbReference>
<dbReference type="SMART" id="SM00823">
    <property type="entry name" value="PKS_PP"/>
    <property type="match status" value="2"/>
</dbReference>
<dbReference type="GO" id="GO:0005737">
    <property type="term" value="C:cytoplasm"/>
    <property type="evidence" value="ECO:0007669"/>
    <property type="project" value="TreeGrafter"/>
</dbReference>
<dbReference type="CDD" id="cd12117">
    <property type="entry name" value="A_NRPS_Srf_like"/>
    <property type="match status" value="1"/>
</dbReference>
<dbReference type="Gene3D" id="1.10.1200.10">
    <property type="entry name" value="ACP-like"/>
    <property type="match status" value="2"/>
</dbReference>
<evidence type="ECO:0000256" key="1">
    <source>
        <dbReference type="ARBA" id="ARBA00001957"/>
    </source>
</evidence>
<dbReference type="NCBIfam" id="NF003417">
    <property type="entry name" value="PRK04813.1"/>
    <property type="match status" value="2"/>
</dbReference>
<dbReference type="PROSITE" id="PS00012">
    <property type="entry name" value="PHOSPHOPANTETHEINE"/>
    <property type="match status" value="2"/>
</dbReference>
<protein>
    <submittedName>
        <fullName evidence="5">Amino acid adenylation domain-containing protein</fullName>
    </submittedName>
</protein>
<dbReference type="GO" id="GO:0044550">
    <property type="term" value="P:secondary metabolite biosynthetic process"/>
    <property type="evidence" value="ECO:0007669"/>
    <property type="project" value="UniProtKB-ARBA"/>
</dbReference>
<dbReference type="FunFam" id="3.40.50.980:FF:000002">
    <property type="entry name" value="Enterobactin synthetase component F"/>
    <property type="match status" value="1"/>
</dbReference>
<dbReference type="Pfam" id="PF00550">
    <property type="entry name" value="PP-binding"/>
    <property type="match status" value="2"/>
</dbReference>
<comment type="cofactor">
    <cofactor evidence="1">
        <name>pantetheine 4'-phosphate</name>
        <dbReference type="ChEBI" id="CHEBI:47942"/>
    </cofactor>
</comment>
<dbReference type="CDD" id="cd17643">
    <property type="entry name" value="A_NRPS_Cytc1-like"/>
    <property type="match status" value="1"/>
</dbReference>
<dbReference type="OrthoDB" id="599826at2"/>
<name>A0A3S1CVY8_9BACT</name>
<dbReference type="Proteomes" id="UP000281028">
    <property type="component" value="Unassembled WGS sequence"/>
</dbReference>
<keyword evidence="3" id="KW-0596">Phosphopantetheine</keyword>
<dbReference type="Gene3D" id="2.30.38.10">
    <property type="entry name" value="Luciferase, Domain 3"/>
    <property type="match status" value="2"/>
</dbReference>
<dbReference type="InterPro" id="IPR010071">
    <property type="entry name" value="AA_adenyl_dom"/>
</dbReference>
<dbReference type="Gene3D" id="3.30.559.10">
    <property type="entry name" value="Chloramphenicol acetyltransferase-like domain"/>
    <property type="match status" value="3"/>
</dbReference>
<proteinExistence type="inferred from homology"/>
<reference evidence="5" key="1">
    <citation type="submission" date="2020-05" db="EMBL/GenBank/DDBJ databases">
        <title>Chitinophaga laudate sp. nov., isolated from a tropical peat swamp.</title>
        <authorList>
            <person name="Goh C.B.S."/>
            <person name="Lee M.S."/>
            <person name="Parimannan S."/>
            <person name="Pasbakhsh P."/>
            <person name="Yule C.M."/>
            <person name="Rajandas H."/>
            <person name="Loke S."/>
            <person name="Croft L."/>
            <person name="Tan J.B.L."/>
        </authorList>
    </citation>
    <scope>NUCLEOTIDE SEQUENCE</scope>
    <source>
        <strain evidence="5">Mgbs1</strain>
    </source>
</reference>
<evidence type="ECO:0000313" key="5">
    <source>
        <dbReference type="EMBL" id="NSL87163.1"/>
    </source>
</evidence>
<dbReference type="FunFam" id="3.30.300.30:FF:000010">
    <property type="entry name" value="Enterobactin synthetase component F"/>
    <property type="match status" value="1"/>
</dbReference>
<keyword evidence="6" id="KW-1185">Reference proteome</keyword>
<dbReference type="FunFam" id="3.40.50.980:FF:000001">
    <property type="entry name" value="Non-ribosomal peptide synthetase"/>
    <property type="match status" value="2"/>
</dbReference>
<dbReference type="SUPFAM" id="SSF56801">
    <property type="entry name" value="Acetyl-CoA synthetase-like"/>
    <property type="match status" value="2"/>
</dbReference>
<dbReference type="InterPro" id="IPR006162">
    <property type="entry name" value="Ppantetheine_attach_site"/>
</dbReference>
<dbReference type="GO" id="GO:0003824">
    <property type="term" value="F:catalytic activity"/>
    <property type="evidence" value="ECO:0007669"/>
    <property type="project" value="InterPro"/>
</dbReference>
<dbReference type="InterPro" id="IPR000873">
    <property type="entry name" value="AMP-dep_synth/lig_dom"/>
</dbReference>
<dbReference type="Pfam" id="PF00501">
    <property type="entry name" value="AMP-binding"/>
    <property type="match status" value="2"/>
</dbReference>
<dbReference type="InterPro" id="IPR023213">
    <property type="entry name" value="CAT-like_dom_sf"/>
</dbReference>
<dbReference type="Pfam" id="PF00668">
    <property type="entry name" value="Condensation"/>
    <property type="match status" value="3"/>
</dbReference>
<dbReference type="PROSITE" id="PS50075">
    <property type="entry name" value="CARRIER"/>
    <property type="match status" value="2"/>
</dbReference>
<evidence type="ECO:0000256" key="4">
    <source>
        <dbReference type="ARBA" id="ARBA00022553"/>
    </source>
</evidence>
<dbReference type="FunFam" id="3.40.50.12780:FF:000012">
    <property type="entry name" value="Non-ribosomal peptide synthetase"/>
    <property type="match status" value="1"/>
</dbReference>
<dbReference type="SUPFAM" id="SSF52777">
    <property type="entry name" value="CoA-dependent acyltransferases"/>
    <property type="match status" value="6"/>
</dbReference>
<dbReference type="CDD" id="cd19531">
    <property type="entry name" value="LCL_NRPS-like"/>
    <property type="match status" value="1"/>
</dbReference>
<evidence type="ECO:0000256" key="2">
    <source>
        <dbReference type="ARBA" id="ARBA00006432"/>
    </source>
</evidence>
<evidence type="ECO:0000256" key="3">
    <source>
        <dbReference type="ARBA" id="ARBA00022450"/>
    </source>
</evidence>
<gene>
    <name evidence="5" type="ORF">ECE50_010000</name>
</gene>
<dbReference type="InterPro" id="IPR045851">
    <property type="entry name" value="AMP-bd_C_sf"/>
</dbReference>
<evidence type="ECO:0000313" key="6">
    <source>
        <dbReference type="Proteomes" id="UP000281028"/>
    </source>
</evidence>
<dbReference type="InterPro" id="IPR020806">
    <property type="entry name" value="PKS_PP-bd"/>
</dbReference>
<comment type="similarity">
    <text evidence="2">Belongs to the ATP-dependent AMP-binding enzyme family.</text>
</comment>
<dbReference type="EMBL" id="RIAR02000001">
    <property type="protein sequence ID" value="NSL87163.1"/>
    <property type="molecule type" value="Genomic_DNA"/>
</dbReference>
<dbReference type="NCBIfam" id="TIGR01733">
    <property type="entry name" value="AA-adenyl-dom"/>
    <property type="match status" value="2"/>
</dbReference>
<sequence>MPKNSFVLHPAQQDIYVDQLIHPDSPRYIVTGYLILNGAFSMEAFKKALHIVNSGHDIFAMSFDLADQQPIGYVADKTNPGTLGYQDYRQQKDPEESARQWIQEQGNIPFRLQEGSKLFEHCLIRISEECYWYYFRFHHLLIDGIGYQVWLNAIAEKYRQVVAGDIPDTTYPSYATEIADMLPFYSSDEYQRQLQYWTRKLKNRPAKLFTFKYNNAETGGKTSGLFSYALTEAERSSLDKLLFPGMTLQKLTVAALIIYLARVKGQSELLIGIVRHKRKNVEQRSVVGMFSGIVPFIGSYDPDMRLTDFLDHISKSQKEDYNNQHVTLNDLGTLLKDTSSDDNLFEIVVNHLMLDLDLDFGAGVSNTFHQCWNEYEKRPLRVYWQDYGRHQPLQLKVIYHTAYFLPGEAALFPARLMYILEQFHGNMNNPLSSIDILPPAERRSLLASAGDMIPHDPEATIVGRIWQQAERTPDNTAISCNGLHLTYRELLGRSAHLAEYLRSRGVGRGALVPVCLERSPDMIIALLAVLQAAGAYVPIDPAYPRERIRFMIEDTSASLVLTSRECLPLVTPVFDGEIILLDDEVPPVGRNVPVTQTSTSGAYGPGADDAAYIIYTSGSTGTPKGVIIEHKNVISLFDQTRDIYGFHAGDVWTMFHSYCFDFSVWEMYGALLYGGRLVIVPKHMARDTPAFAALLIAERVTVLNQTPAAFYVLQEYMTDNPVMSSTPLRYVIFGGEALNPMLLRPWKKMHPACRLINMYGITETTVHVTFQEIKDDLLDSSGSMIGRPIPSLGVFILDNDHALLPIGAPGEMYIAGAGLARGYLKRDDLTSARFIPNPFSKGNDNRLYKTGDLARWHPGGVLEYLGRIDNQVKIRGYRIELGEIESALLQSEHVKQAFVIATSDKEGNAGEQQLVAYIVVTQPVDHDSILWSLRSRLPEYMIPASIIQLEKMPLTANGKIDRAALPARERQVRVNVEKKWPVNETQSRIAAIWEEILGVKDPGIDDNFFDLGGDSIRLIRIVSRMRKIFGKEIQVADIYRKATIAALEALIGEMENSSEIKETYQQILESLTSQQQTLLAQLPDAHLVEDIFPMSAVQQGMIFISAREPEQAIYHDQFTYWLPEDTDISLFEKALSLITEKHGILRTAFRPDWHPAGMQIVYRSVPVHIEVIDNRHIDDQFAPEHIRSWLREERKTPFDCTVAPLWRASVLTFSTRSVFILQTHHAILDGWSVSALNTELNNCYLRLRDADAPVRLPALQGSYKDYVIEGIAESNHLLSRTFWQGEMHGYKPLDIFSTEKMLQRYIHKYDPAIFEAIKTRARNENIPMKSLFLGALYYTVSLFTYEEELTIGLVTNNRPIVEDGDRILGCFLNTIPFRFPVPSPGTRWKEFIRQIDQKQLELKTYERLPLAEIATVNKEVRDNGNPFFDILFNFINFHVYDQLEKGLLHGSVDDDNSITYGNFATTNTYLDCSINITGNTLSILFSQSRTFKSGKTIEIFHQYFERALTQIIYNFHEEIDRSMILTSGDQLVVPSVPISYPADKTISTLFEEQVRLVPESIALQAGNAVISYKELDRLANQLASQLVIKGIRKEQLIPVCMHRSPELIIAILGILKAGGAYVPLDPTYPMQRIERMLEELAPALIVTSTFAHPLLKELSPQSALINIDDIQELPETVAGKEMLTGNDPDSLAYLMYTSGSTGQPKGVMITQRGVVSLVKEGNFVTLGPSDRLLATGSPSFDATTFEYFGMLLNGGRLVLCQEDDLLDTDMLRLTIRNNGITLMWFTASWLNQLIENDITIFNGLRAVIAGGEKLSVTHIQKLRSAYPDLEIINGYGPTENTTFSLTHRIKQVPDGNIPIGRPLAGRSAFILNAHRQNMPVGVTGELYVGGDGLSRGYYQRADLTAERFVNEAGLATGRVYRTGDLARYLSDGTIEFMSRADQQLKIRGFRVEPGEIEEVILRSGLARQAVVIARQTDRKFLQLIAYVVLPVGSNEITALKEYLAASLPSYMIPGIIHPMASLPLTANGKIDRKGLPDPDPQAATGNGYEAPQNGLEKALEAIWQQLLQLPAISRKDDFFLLGGHSLLLMQLRAHIKKEFGITISVSDLYRHRTLEKLALFLAGKAPENSLMEDIIPFDRQAVPAIPLSFGQEELWQIDKQYGSVHYHINRVYKVTGDCNRDALAAAFAGIIRRHEALRTIIQTDQSEGTRYQSFLTGDDWELHQLDHSTADHSDASLDDLIMSLVNTPFDLSRHYMLRASLVRLDNEEHLLVIVLHHIAADGWSLSIIMKEFMEMYNAFVAGGSGHQPPLALQFADYALWQHRYIASGMLEKGLLYWKEKLHGYRPWLLPSDNRENSYTITRGAMLYFRLDMELVQSLRHFSQREDCTLFMTLLAAFKVAIYRYSGKHDICIATAMAGRNRHEQKGLVGFFSNNLLPLRSDLRGNPDFIQLLHQVRKVILEAYEHQDVPLEMMLDNFQYPPDQEQLPLFQAIFLFQNMPDVPKLDLEGLSVSEISIRHETSQFELNIAAREYHDGLRLAVEYNTDIFQQEMIHDLFEQYMVILRGIIQSPYDRI</sequence>